<dbReference type="Pfam" id="PF13280">
    <property type="entry name" value="WYL"/>
    <property type="match status" value="1"/>
</dbReference>
<gene>
    <name evidence="3" type="ORF">H8S84_14360</name>
</gene>
<proteinExistence type="predicted"/>
<dbReference type="PROSITE" id="PS52050">
    <property type="entry name" value="WYL"/>
    <property type="match status" value="1"/>
</dbReference>
<feature type="domain" description="WCX" evidence="2">
    <location>
        <begin position="256"/>
        <end position="329"/>
    </location>
</feature>
<accession>A0A923SJP4</accession>
<dbReference type="Proteomes" id="UP000603640">
    <property type="component" value="Unassembled WGS sequence"/>
</dbReference>
<comment type="caution">
    <text evidence="3">The sequence shown here is derived from an EMBL/GenBank/DDBJ whole genome shotgun (WGS) entry which is preliminary data.</text>
</comment>
<dbReference type="EMBL" id="JACRVF010000004">
    <property type="protein sequence ID" value="MBC5994028.1"/>
    <property type="molecule type" value="Genomic_DNA"/>
</dbReference>
<organism evidence="3 4">
    <name type="scientific">Pontibacter cellulosilyticus</name>
    <dbReference type="NCBI Taxonomy" id="1720253"/>
    <lineage>
        <taxon>Bacteria</taxon>
        <taxon>Pseudomonadati</taxon>
        <taxon>Bacteroidota</taxon>
        <taxon>Cytophagia</taxon>
        <taxon>Cytophagales</taxon>
        <taxon>Hymenobacteraceae</taxon>
        <taxon>Pontibacter</taxon>
    </lineage>
</organism>
<evidence type="ECO:0000259" key="1">
    <source>
        <dbReference type="Pfam" id="PF13280"/>
    </source>
</evidence>
<evidence type="ECO:0000259" key="2">
    <source>
        <dbReference type="Pfam" id="PF25583"/>
    </source>
</evidence>
<dbReference type="InterPro" id="IPR057727">
    <property type="entry name" value="WCX_dom"/>
</dbReference>
<sequence length="338" mass="39091">MPKTKHAIVRMRLINECLRSKARKYWSKTELIDKISAAKDIRIGERTLDYDIYQMRYCSQLNYNAPIAYSKKENGYYYTDPEYTIENLPLNEVELHALATAAATLGQYRHMAVFSEFASTVDKVVNLVQQISSDQPGANSGFIDFEKAPYAKGNEYLDTIIGAIRNKHTLRLSYRKFEDAQPKNRTISPYLLKEYRNRWYLVGLQHETGSLRKFALDRIQSLESAPEAPYIEKADFKPELYFKNAIGISQEDGQVEEVVLSFSPYDGNYVKTQHLHSSQELLVDDDKEVRVKLKVVLNYELEATILSFGKEVRVIAPEALRQKIRQILDACRKQYQDC</sequence>
<dbReference type="Pfam" id="PF25583">
    <property type="entry name" value="WCX"/>
    <property type="match status" value="1"/>
</dbReference>
<dbReference type="InterPro" id="IPR026881">
    <property type="entry name" value="WYL_dom"/>
</dbReference>
<dbReference type="InterPro" id="IPR051534">
    <property type="entry name" value="CBASS_pafABC_assoc_protein"/>
</dbReference>
<evidence type="ECO:0000313" key="4">
    <source>
        <dbReference type="Proteomes" id="UP000603640"/>
    </source>
</evidence>
<feature type="domain" description="WYL" evidence="1">
    <location>
        <begin position="155"/>
        <end position="223"/>
    </location>
</feature>
<keyword evidence="4" id="KW-1185">Reference proteome</keyword>
<dbReference type="AlphaFoldDB" id="A0A923SJP4"/>
<reference evidence="3" key="1">
    <citation type="submission" date="2020-08" db="EMBL/GenBank/DDBJ databases">
        <title>Pontibacter sp. SD6 16S ribosomal RNA gene Genome sequencing and assembly.</title>
        <authorList>
            <person name="Kang M."/>
        </authorList>
    </citation>
    <scope>NUCLEOTIDE SEQUENCE</scope>
    <source>
        <strain evidence="3">SD6</strain>
    </source>
</reference>
<dbReference type="PANTHER" id="PTHR34580:SF9">
    <property type="entry name" value="SLL5097 PROTEIN"/>
    <property type="match status" value="1"/>
</dbReference>
<name>A0A923SJP4_9BACT</name>
<protein>
    <submittedName>
        <fullName evidence="3">WYL domain-containing protein</fullName>
    </submittedName>
</protein>
<evidence type="ECO:0000313" key="3">
    <source>
        <dbReference type="EMBL" id="MBC5994028.1"/>
    </source>
</evidence>
<dbReference type="PANTHER" id="PTHR34580">
    <property type="match status" value="1"/>
</dbReference>
<dbReference type="RefSeq" id="WP_187068050.1">
    <property type="nucleotide sequence ID" value="NZ_JACRVF010000004.1"/>
</dbReference>